<protein>
    <recommendedName>
        <fullName evidence="8">Cytochrome P450</fullName>
    </recommendedName>
</protein>
<evidence type="ECO:0000256" key="3">
    <source>
        <dbReference type="ARBA" id="ARBA00022723"/>
    </source>
</evidence>
<accession>A0ABQ8HUE3</accession>
<keyword evidence="5" id="KW-0732">Signal</keyword>
<reference evidence="6 7" key="1">
    <citation type="submission" date="2021-02" db="EMBL/GenBank/DDBJ databases">
        <title>Plant Genome Project.</title>
        <authorList>
            <person name="Zhang R.-G."/>
        </authorList>
    </citation>
    <scope>NUCLEOTIDE SEQUENCE [LARGE SCALE GENOMIC DNA]</scope>
    <source>
        <tissue evidence="6">Leaves</tissue>
    </source>
</reference>
<comment type="caution">
    <text evidence="6">The sequence shown here is derived from an EMBL/GenBank/DDBJ whole genome shotgun (WGS) entry which is preliminary data.</text>
</comment>
<evidence type="ECO:0000256" key="4">
    <source>
        <dbReference type="ARBA" id="ARBA00023004"/>
    </source>
</evidence>
<evidence type="ECO:0008006" key="8">
    <source>
        <dbReference type="Google" id="ProtNLM"/>
    </source>
</evidence>
<evidence type="ECO:0000313" key="6">
    <source>
        <dbReference type="EMBL" id="KAH7567986.1"/>
    </source>
</evidence>
<dbReference type="PANTHER" id="PTHR24286:SF90">
    <property type="entry name" value="CYTOCHROME P450"/>
    <property type="match status" value="1"/>
</dbReference>
<comment type="pathway">
    <text evidence="1">Secondary metabolite biosynthesis.</text>
</comment>
<evidence type="ECO:0000256" key="1">
    <source>
        <dbReference type="ARBA" id="ARBA00005179"/>
    </source>
</evidence>
<keyword evidence="3" id="KW-0479">Metal-binding</keyword>
<dbReference type="Proteomes" id="UP000827721">
    <property type="component" value="Unassembled WGS sequence"/>
</dbReference>
<comment type="similarity">
    <text evidence="2">Belongs to the cytochrome P450 family.</text>
</comment>
<keyword evidence="4" id="KW-0408">Iron</keyword>
<dbReference type="EMBL" id="JAFEMO010000007">
    <property type="protein sequence ID" value="KAH7567986.1"/>
    <property type="molecule type" value="Genomic_DNA"/>
</dbReference>
<feature type="signal peptide" evidence="5">
    <location>
        <begin position="1"/>
        <end position="20"/>
    </location>
</feature>
<name>A0ABQ8HUE3_9ROSI</name>
<gene>
    <name evidence="6" type="ORF">JRO89_XS07G0207200</name>
</gene>
<proteinExistence type="inferred from homology"/>
<organism evidence="6 7">
    <name type="scientific">Xanthoceras sorbifolium</name>
    <dbReference type="NCBI Taxonomy" id="99658"/>
    <lineage>
        <taxon>Eukaryota</taxon>
        <taxon>Viridiplantae</taxon>
        <taxon>Streptophyta</taxon>
        <taxon>Embryophyta</taxon>
        <taxon>Tracheophyta</taxon>
        <taxon>Spermatophyta</taxon>
        <taxon>Magnoliopsida</taxon>
        <taxon>eudicotyledons</taxon>
        <taxon>Gunneridae</taxon>
        <taxon>Pentapetalae</taxon>
        <taxon>rosids</taxon>
        <taxon>malvids</taxon>
        <taxon>Sapindales</taxon>
        <taxon>Sapindaceae</taxon>
        <taxon>Xanthoceroideae</taxon>
        <taxon>Xanthoceras</taxon>
    </lineage>
</organism>
<dbReference type="Gene3D" id="1.10.630.10">
    <property type="entry name" value="Cytochrome P450"/>
    <property type="match status" value="1"/>
</dbReference>
<feature type="chain" id="PRO_5046580852" description="Cytochrome P450" evidence="5">
    <location>
        <begin position="21"/>
        <end position="215"/>
    </location>
</feature>
<evidence type="ECO:0000256" key="5">
    <source>
        <dbReference type="SAM" id="SignalP"/>
    </source>
</evidence>
<dbReference type="SUPFAM" id="SSF48264">
    <property type="entry name" value="Cytochrome P450"/>
    <property type="match status" value="1"/>
</dbReference>
<dbReference type="InterPro" id="IPR036396">
    <property type="entry name" value="Cyt_P450_sf"/>
</dbReference>
<sequence>MWSIGIYVMALVIIARIHWTHKCRNPTCTGKLPRGSMGLPLLGETIPFFFSSNYGPLFKTNLEGRPVVVSSDPDFSHNILQQERKLVELWYMDSFVKLVGLSGSVKDGSCIIAGKIHKDLKKLILEQLGPQNLKVKILPELEEMVNQALSNWTSMPFIEVKHASTVMIIDFTVRKLFGYDPEKHGEIMEEEFTDFFEGLMSLPLNIPGTTYHRCL</sequence>
<keyword evidence="7" id="KW-1185">Reference proteome</keyword>
<evidence type="ECO:0000313" key="7">
    <source>
        <dbReference type="Proteomes" id="UP000827721"/>
    </source>
</evidence>
<evidence type="ECO:0000256" key="2">
    <source>
        <dbReference type="ARBA" id="ARBA00010617"/>
    </source>
</evidence>
<dbReference type="PANTHER" id="PTHR24286">
    <property type="entry name" value="CYTOCHROME P450 26"/>
    <property type="match status" value="1"/>
</dbReference>